<feature type="transmembrane region" description="Helical" evidence="2">
    <location>
        <begin position="266"/>
        <end position="283"/>
    </location>
</feature>
<dbReference type="AlphaFoldDB" id="A0AAE0PV45"/>
<evidence type="ECO:0000313" key="4">
    <source>
        <dbReference type="Proteomes" id="UP001274896"/>
    </source>
</evidence>
<keyword evidence="2" id="KW-0812">Transmembrane</keyword>
<protein>
    <submittedName>
        <fullName evidence="3">Uncharacterized protein</fullName>
    </submittedName>
</protein>
<comment type="caution">
    <text evidence="3">The sequence shown here is derived from an EMBL/GenBank/DDBJ whole genome shotgun (WGS) entry which is preliminary data.</text>
</comment>
<keyword evidence="2" id="KW-1133">Transmembrane helix</keyword>
<feature type="compositionally biased region" description="Basic and acidic residues" evidence="1">
    <location>
        <begin position="7"/>
        <end position="21"/>
    </location>
</feature>
<keyword evidence="2" id="KW-0472">Membrane</keyword>
<organism evidence="3 4">
    <name type="scientific">Hemibagrus guttatus</name>
    <dbReference type="NCBI Taxonomy" id="175788"/>
    <lineage>
        <taxon>Eukaryota</taxon>
        <taxon>Metazoa</taxon>
        <taxon>Chordata</taxon>
        <taxon>Craniata</taxon>
        <taxon>Vertebrata</taxon>
        <taxon>Euteleostomi</taxon>
        <taxon>Actinopterygii</taxon>
        <taxon>Neopterygii</taxon>
        <taxon>Teleostei</taxon>
        <taxon>Ostariophysi</taxon>
        <taxon>Siluriformes</taxon>
        <taxon>Bagridae</taxon>
        <taxon>Hemibagrus</taxon>
    </lineage>
</organism>
<feature type="transmembrane region" description="Helical" evidence="2">
    <location>
        <begin position="234"/>
        <end position="254"/>
    </location>
</feature>
<feature type="transmembrane region" description="Helical" evidence="2">
    <location>
        <begin position="93"/>
        <end position="112"/>
    </location>
</feature>
<sequence length="293" mass="33172">MQGQPTERVHEHEESNKRMEKENEDNQVDCKKERNCKQTIRVMEVIFIINITCEVILSVNGYTYPVFPNISSDVLQEQDCEQAWYRKLLTMKVLLLLFCVQVFAGTGFTYPVPSDIPVAVLQDQDFEKENSKVAEMQINTSCDQLSSGDVFNYTKPDFLQRKDCEVSWKSQDDTVLGIDDYLIRQSCESGIRLIARCFNPSEIMEFIFNVINSTVSPPHATETPGAQTGFNSSTTAIIVVILLVFGLLIGCYILKKVIDRCAESLCTPPPSFCCICILLYFLLDSSICHAQPE</sequence>
<evidence type="ECO:0000256" key="1">
    <source>
        <dbReference type="SAM" id="MobiDB-lite"/>
    </source>
</evidence>
<proteinExistence type="predicted"/>
<keyword evidence="4" id="KW-1185">Reference proteome</keyword>
<dbReference type="EMBL" id="JAUCMX010000028">
    <property type="protein sequence ID" value="KAK3508587.1"/>
    <property type="molecule type" value="Genomic_DNA"/>
</dbReference>
<reference evidence="3" key="1">
    <citation type="submission" date="2023-06" db="EMBL/GenBank/DDBJ databases">
        <title>Male Hemibagrus guttatus genome.</title>
        <authorList>
            <person name="Bian C."/>
        </authorList>
    </citation>
    <scope>NUCLEOTIDE SEQUENCE</scope>
    <source>
        <strain evidence="3">Male_cb2023</strain>
        <tissue evidence="3">Muscle</tissue>
    </source>
</reference>
<evidence type="ECO:0000256" key="2">
    <source>
        <dbReference type="SAM" id="Phobius"/>
    </source>
</evidence>
<accession>A0AAE0PV45</accession>
<name>A0AAE0PV45_9TELE</name>
<evidence type="ECO:0000313" key="3">
    <source>
        <dbReference type="EMBL" id="KAK3508587.1"/>
    </source>
</evidence>
<dbReference type="Proteomes" id="UP001274896">
    <property type="component" value="Unassembled WGS sequence"/>
</dbReference>
<feature type="region of interest" description="Disordered" evidence="1">
    <location>
        <begin position="1"/>
        <end position="28"/>
    </location>
</feature>
<gene>
    <name evidence="3" type="ORF">QTP70_034103</name>
</gene>